<proteinExistence type="predicted"/>
<dbReference type="EMBL" id="GBXM01064049">
    <property type="protein sequence ID" value="JAH44528.1"/>
    <property type="molecule type" value="Transcribed_RNA"/>
</dbReference>
<sequence>MRAFALSCLFSSDATSNSTGTHGSLLVFRD</sequence>
<organism evidence="1">
    <name type="scientific">Anguilla anguilla</name>
    <name type="common">European freshwater eel</name>
    <name type="synonym">Muraena anguilla</name>
    <dbReference type="NCBI Taxonomy" id="7936"/>
    <lineage>
        <taxon>Eukaryota</taxon>
        <taxon>Metazoa</taxon>
        <taxon>Chordata</taxon>
        <taxon>Craniata</taxon>
        <taxon>Vertebrata</taxon>
        <taxon>Euteleostomi</taxon>
        <taxon>Actinopterygii</taxon>
        <taxon>Neopterygii</taxon>
        <taxon>Teleostei</taxon>
        <taxon>Anguilliformes</taxon>
        <taxon>Anguillidae</taxon>
        <taxon>Anguilla</taxon>
    </lineage>
</organism>
<name>A0A0E9SVE8_ANGAN</name>
<accession>A0A0E9SVE8</accession>
<dbReference type="AlphaFoldDB" id="A0A0E9SVE8"/>
<evidence type="ECO:0000313" key="1">
    <source>
        <dbReference type="EMBL" id="JAH44528.1"/>
    </source>
</evidence>
<reference evidence="1" key="2">
    <citation type="journal article" date="2015" name="Fish Shellfish Immunol.">
        <title>Early steps in the European eel (Anguilla anguilla)-Vibrio vulnificus interaction in the gills: Role of the RtxA13 toxin.</title>
        <authorList>
            <person name="Callol A."/>
            <person name="Pajuelo D."/>
            <person name="Ebbesson L."/>
            <person name="Teles M."/>
            <person name="MacKenzie S."/>
            <person name="Amaro C."/>
        </authorList>
    </citation>
    <scope>NUCLEOTIDE SEQUENCE</scope>
</reference>
<reference evidence="1" key="1">
    <citation type="submission" date="2014-11" db="EMBL/GenBank/DDBJ databases">
        <authorList>
            <person name="Amaro Gonzalez C."/>
        </authorList>
    </citation>
    <scope>NUCLEOTIDE SEQUENCE</scope>
</reference>
<protein>
    <submittedName>
        <fullName evidence="1">Uncharacterized protein</fullName>
    </submittedName>
</protein>